<dbReference type="Pfam" id="PF01263">
    <property type="entry name" value="Aldose_epim"/>
    <property type="match status" value="1"/>
</dbReference>
<dbReference type="InterPro" id="IPR014718">
    <property type="entry name" value="GH-type_carb-bd"/>
</dbReference>
<organism evidence="1 2">
    <name type="scientific">Lelliottia nimipressuralis</name>
    <dbReference type="NCBI Taxonomy" id="69220"/>
    <lineage>
        <taxon>Bacteria</taxon>
        <taxon>Pseudomonadati</taxon>
        <taxon>Pseudomonadota</taxon>
        <taxon>Gammaproteobacteria</taxon>
        <taxon>Enterobacterales</taxon>
        <taxon>Enterobacteriaceae</taxon>
        <taxon>Lelliottia</taxon>
    </lineage>
</organism>
<dbReference type="InterPro" id="IPR008183">
    <property type="entry name" value="Aldose_1/G6P_1-epimerase"/>
</dbReference>
<sequence length="296" mass="32731">MHKSGKTVELRAGDYHAKIVTTGAGLAQLTRCGRNLTLPHRPEDMPPAHLGKVLLPWPNRIANASYVFANETLQPAINDRASGAAIHGLLAWHNWQIARKTDQTVILEAFLPPNYGYPFMLHAEVTWTLDSIAGLQARICATNIGNTDAPYGAGAHPYLTCDLEKIDSCELHMPRSRLFDHTTRHYSSTEDAALDFSTPALINATSIDHSFHITALTEQWEVRLVSPRQRLAVWLRGSQPWIQVYSGEKLGRTGLAVEPMSCPPDAFNSGIDLVRLKPGDTHQLWFAIGGEDISQN</sequence>
<dbReference type="RefSeq" id="WP_129034285.1">
    <property type="nucleotide sequence ID" value="NZ_SDDX01000001.1"/>
</dbReference>
<keyword evidence="2" id="KW-1185">Reference proteome</keyword>
<comment type="caution">
    <text evidence="1">The sequence shown here is derived from an EMBL/GenBank/DDBJ whole genome shotgun (WGS) entry which is preliminary data.</text>
</comment>
<accession>A0ABY3P733</accession>
<proteinExistence type="predicted"/>
<reference evidence="1 2" key="1">
    <citation type="submission" date="2019-08" db="EMBL/GenBank/DDBJ databases">
        <title>The draft genome of Lelliottia nimipressuralis strain CICC 24156.</title>
        <authorList>
            <person name="Wu W."/>
            <person name="Feng Y."/>
            <person name="Zong Z."/>
        </authorList>
    </citation>
    <scope>NUCLEOTIDE SEQUENCE [LARGE SCALE GENOMIC DNA]</scope>
    <source>
        <strain evidence="1 2">CICC 24156</strain>
    </source>
</reference>
<name>A0ABY3P733_9ENTR</name>
<dbReference type="Proteomes" id="UP000323910">
    <property type="component" value="Unassembled WGS sequence"/>
</dbReference>
<evidence type="ECO:0000313" key="2">
    <source>
        <dbReference type="Proteomes" id="UP000323910"/>
    </source>
</evidence>
<dbReference type="EMBL" id="VTFR01000003">
    <property type="protein sequence ID" value="TYT34442.1"/>
    <property type="molecule type" value="Genomic_DNA"/>
</dbReference>
<dbReference type="SUPFAM" id="SSF74650">
    <property type="entry name" value="Galactose mutarotase-like"/>
    <property type="match status" value="1"/>
</dbReference>
<dbReference type="Gene3D" id="2.70.98.10">
    <property type="match status" value="1"/>
</dbReference>
<dbReference type="InterPro" id="IPR011013">
    <property type="entry name" value="Gal_mutarotase_sf_dom"/>
</dbReference>
<evidence type="ECO:0000313" key="1">
    <source>
        <dbReference type="EMBL" id="TYT34442.1"/>
    </source>
</evidence>
<protein>
    <submittedName>
        <fullName evidence="1">Aldose-1-epimerase</fullName>
    </submittedName>
</protein>
<dbReference type="NCBIfam" id="NF011719">
    <property type="entry name" value="PRK15172.1"/>
    <property type="match status" value="1"/>
</dbReference>
<gene>
    <name evidence="1" type="ORF">FZO59_08640</name>
</gene>